<feature type="compositionally biased region" description="Acidic residues" evidence="6">
    <location>
        <begin position="565"/>
        <end position="579"/>
    </location>
</feature>
<dbReference type="InterPro" id="IPR003838">
    <property type="entry name" value="ABC3_permease_C"/>
</dbReference>
<evidence type="ECO:0000256" key="7">
    <source>
        <dbReference type="SAM" id="Phobius"/>
    </source>
</evidence>
<keyword evidence="4 7" id="KW-1133">Transmembrane helix</keyword>
<evidence type="ECO:0000256" key="2">
    <source>
        <dbReference type="ARBA" id="ARBA00022475"/>
    </source>
</evidence>
<reference evidence="9" key="1">
    <citation type="submission" date="2020-10" db="EMBL/GenBank/DDBJ databases">
        <authorList>
            <person name="Gilroy R."/>
        </authorList>
    </citation>
    <scope>NUCLEOTIDE SEQUENCE</scope>
    <source>
        <strain evidence="9">ChiBcec6-7307</strain>
    </source>
</reference>
<evidence type="ECO:0000256" key="1">
    <source>
        <dbReference type="ARBA" id="ARBA00004651"/>
    </source>
</evidence>
<dbReference type="Pfam" id="PF02687">
    <property type="entry name" value="FtsX"/>
    <property type="match status" value="1"/>
</dbReference>
<evidence type="ECO:0000259" key="8">
    <source>
        <dbReference type="Pfam" id="PF02687"/>
    </source>
</evidence>
<feature type="transmembrane region" description="Helical" evidence="7">
    <location>
        <begin position="517"/>
        <end position="541"/>
    </location>
</feature>
<name>A0A9D1NXE7_9FIRM</name>
<comment type="caution">
    <text evidence="9">The sequence shown here is derived from an EMBL/GenBank/DDBJ whole genome shotgun (WGS) entry which is preliminary data.</text>
</comment>
<feature type="transmembrane region" description="Helical" evidence="7">
    <location>
        <begin position="471"/>
        <end position="496"/>
    </location>
</feature>
<sequence>MRNSLKQMLRTPMRTALFFLLLTAASLLLTLGAALFIRNRQAAAQYEEQFITIGTVRQKADSFGQTLVWDAAQKDYSIIRTAQYDSYLTVEDLLIPGAEYAAGPEQRAYYGSWAQEYVTASQAENAFSNELVAEFSPLEDCMPDETVQIQITKVLSGNTAMENAVVFFCDHENPEPEMLYQDKTYVARISYSVYQAHGETYEEAKAASPMLEGRLEYVPLSLSSQLYESDGSQVADEFQNGRTIFEVTESFYETDTGKRILNMAETMGYVLYTQPVTGTNKTCLLPAFYQGESYLVEGRDITQEEYREGSKVCLAPRSFMENNGLSLGDTITTRLFYTNTRRNAGSDFMLEGGRSGYTIIDEKGNVLEPFEVSEYTVVGIYDTRNGVGNYTQRSGADELIVPMNSIQAGTEHNLVSCGPMTDATTSFQIENGSIEEFQKLWAEFGDDHLEITFYDMGYTQLQAGIENMRNLSLFLLAAGMILTVFLLLFFGHLFITKQAGRTATERSLGMSPSQCRRSLLSGLLLLICLGSLCGGAGGALLSGNLSVSQTEAEYYDSTYSVGKTEDEEADEPQTEEEESGQSVDAEIWTAAVCVIGIVIVGTSICLLEMNRSLKREPMELLGKKQRE</sequence>
<dbReference type="AlphaFoldDB" id="A0A9D1NXE7"/>
<keyword evidence="2" id="KW-1003">Cell membrane</keyword>
<organism evidence="9 10">
    <name type="scientific">Candidatus Merdiplasma excrementigallinarum</name>
    <dbReference type="NCBI Taxonomy" id="2840864"/>
    <lineage>
        <taxon>Bacteria</taxon>
        <taxon>Bacillati</taxon>
        <taxon>Bacillota</taxon>
        <taxon>Clostridia</taxon>
        <taxon>Lachnospirales</taxon>
        <taxon>Lachnospiraceae</taxon>
        <taxon>Lachnospiraceae incertae sedis</taxon>
        <taxon>Candidatus Merdiplasma</taxon>
    </lineage>
</organism>
<reference evidence="9" key="2">
    <citation type="journal article" date="2021" name="PeerJ">
        <title>Extensive microbial diversity within the chicken gut microbiome revealed by metagenomics and culture.</title>
        <authorList>
            <person name="Gilroy R."/>
            <person name="Ravi A."/>
            <person name="Getino M."/>
            <person name="Pursley I."/>
            <person name="Horton D.L."/>
            <person name="Alikhan N.F."/>
            <person name="Baker D."/>
            <person name="Gharbi K."/>
            <person name="Hall N."/>
            <person name="Watson M."/>
            <person name="Adriaenssens E.M."/>
            <person name="Foster-Nyarko E."/>
            <person name="Jarju S."/>
            <person name="Secka A."/>
            <person name="Antonio M."/>
            <person name="Oren A."/>
            <person name="Chaudhuri R.R."/>
            <person name="La Ragione R."/>
            <person name="Hildebrand F."/>
            <person name="Pallen M.J."/>
        </authorList>
    </citation>
    <scope>NUCLEOTIDE SEQUENCE</scope>
    <source>
        <strain evidence="9">ChiBcec6-7307</strain>
    </source>
</reference>
<evidence type="ECO:0000313" key="10">
    <source>
        <dbReference type="Proteomes" id="UP000886889"/>
    </source>
</evidence>
<comment type="subcellular location">
    <subcellularLocation>
        <location evidence="1">Cell membrane</location>
        <topology evidence="1">Multi-pass membrane protein</topology>
    </subcellularLocation>
</comment>
<evidence type="ECO:0000313" key="9">
    <source>
        <dbReference type="EMBL" id="HIV22605.1"/>
    </source>
</evidence>
<dbReference type="GO" id="GO:0005886">
    <property type="term" value="C:plasma membrane"/>
    <property type="evidence" value="ECO:0007669"/>
    <property type="project" value="UniProtKB-SubCell"/>
</dbReference>
<keyword evidence="3 7" id="KW-0812">Transmembrane</keyword>
<evidence type="ECO:0000256" key="4">
    <source>
        <dbReference type="ARBA" id="ARBA00022989"/>
    </source>
</evidence>
<evidence type="ECO:0000256" key="5">
    <source>
        <dbReference type="ARBA" id="ARBA00023136"/>
    </source>
</evidence>
<feature type="transmembrane region" description="Helical" evidence="7">
    <location>
        <begin position="587"/>
        <end position="607"/>
    </location>
</feature>
<proteinExistence type="predicted"/>
<protein>
    <recommendedName>
        <fullName evidence="8">ABC3 transporter permease C-terminal domain-containing protein</fullName>
    </recommendedName>
</protein>
<feature type="region of interest" description="Disordered" evidence="6">
    <location>
        <begin position="560"/>
        <end position="582"/>
    </location>
</feature>
<feature type="domain" description="ABC3 transporter permease C-terminal" evidence="8">
    <location>
        <begin position="474"/>
        <end position="614"/>
    </location>
</feature>
<dbReference type="EMBL" id="DVOS01000020">
    <property type="protein sequence ID" value="HIV22605.1"/>
    <property type="molecule type" value="Genomic_DNA"/>
</dbReference>
<gene>
    <name evidence="9" type="ORF">IAC80_01565</name>
</gene>
<accession>A0A9D1NXE7</accession>
<dbReference type="Proteomes" id="UP000886889">
    <property type="component" value="Unassembled WGS sequence"/>
</dbReference>
<evidence type="ECO:0000256" key="3">
    <source>
        <dbReference type="ARBA" id="ARBA00022692"/>
    </source>
</evidence>
<keyword evidence="5 7" id="KW-0472">Membrane</keyword>
<evidence type="ECO:0000256" key="6">
    <source>
        <dbReference type="SAM" id="MobiDB-lite"/>
    </source>
</evidence>